<dbReference type="GeneID" id="17356525"/>
<evidence type="ECO:0000313" key="6">
    <source>
        <dbReference type="Proteomes" id="UP000008141"/>
    </source>
</evidence>
<dbReference type="InterPro" id="IPR011043">
    <property type="entry name" value="Gal_Oxase/kelch_b-propeller"/>
</dbReference>
<dbReference type="PROSITE" id="PS50181">
    <property type="entry name" value="FBOX"/>
    <property type="match status" value="1"/>
</dbReference>
<evidence type="ECO:0000256" key="2">
    <source>
        <dbReference type="ARBA" id="ARBA00022737"/>
    </source>
</evidence>
<dbReference type="OrthoDB" id="514970at2759"/>
<dbReference type="SUPFAM" id="SSF81383">
    <property type="entry name" value="F-box domain"/>
    <property type="match status" value="1"/>
</dbReference>
<gene>
    <name evidence="5" type="ORF">CHLNCDRAFT_143784</name>
</gene>
<dbReference type="Proteomes" id="UP000008141">
    <property type="component" value="Unassembled WGS sequence"/>
</dbReference>
<dbReference type="Gene3D" id="2.120.10.80">
    <property type="entry name" value="Kelch-type beta propeller"/>
    <property type="match status" value="2"/>
</dbReference>
<feature type="compositionally biased region" description="Acidic residues" evidence="3">
    <location>
        <begin position="256"/>
        <end position="304"/>
    </location>
</feature>
<feature type="region of interest" description="Disordered" evidence="3">
    <location>
        <begin position="253"/>
        <end position="315"/>
    </location>
</feature>
<evidence type="ECO:0000259" key="4">
    <source>
        <dbReference type="PROSITE" id="PS50181"/>
    </source>
</evidence>
<dbReference type="RefSeq" id="XP_005849353.1">
    <property type="nucleotide sequence ID" value="XM_005849291.1"/>
</dbReference>
<dbReference type="InterPro" id="IPR015915">
    <property type="entry name" value="Kelch-typ_b-propeller"/>
</dbReference>
<dbReference type="AlphaFoldDB" id="E1ZAF5"/>
<dbReference type="PANTHER" id="PTHR46093:SF3">
    <property type="entry name" value="ACYL-COA-BINDING DOMAIN-CONTAINING PROTEIN 4"/>
    <property type="match status" value="1"/>
</dbReference>
<keyword evidence="1" id="KW-0880">Kelch repeat</keyword>
<dbReference type="EMBL" id="GL433840">
    <property type="protein sequence ID" value="EFN57251.1"/>
    <property type="molecule type" value="Genomic_DNA"/>
</dbReference>
<dbReference type="PANTHER" id="PTHR46093">
    <property type="entry name" value="ACYL-COA-BINDING DOMAIN-CONTAINING PROTEIN 5"/>
    <property type="match status" value="1"/>
</dbReference>
<keyword evidence="6" id="KW-1185">Reference proteome</keyword>
<dbReference type="InParanoid" id="E1ZAF5"/>
<feature type="region of interest" description="Disordered" evidence="3">
    <location>
        <begin position="214"/>
        <end position="233"/>
    </location>
</feature>
<name>E1ZAF5_CHLVA</name>
<organism evidence="6">
    <name type="scientific">Chlorella variabilis</name>
    <name type="common">Green alga</name>
    <dbReference type="NCBI Taxonomy" id="554065"/>
    <lineage>
        <taxon>Eukaryota</taxon>
        <taxon>Viridiplantae</taxon>
        <taxon>Chlorophyta</taxon>
        <taxon>core chlorophytes</taxon>
        <taxon>Trebouxiophyceae</taxon>
        <taxon>Chlorellales</taxon>
        <taxon>Chlorellaceae</taxon>
        <taxon>Chlorella clade</taxon>
        <taxon>Chlorella</taxon>
    </lineage>
</organism>
<feature type="domain" description="F-box" evidence="4">
    <location>
        <begin position="1"/>
        <end position="45"/>
    </location>
</feature>
<accession>E1ZAF5</accession>
<reference evidence="5 6" key="1">
    <citation type="journal article" date="2010" name="Plant Cell">
        <title>The Chlorella variabilis NC64A genome reveals adaptation to photosymbiosis, coevolution with viruses, and cryptic sex.</title>
        <authorList>
            <person name="Blanc G."/>
            <person name="Duncan G."/>
            <person name="Agarkova I."/>
            <person name="Borodovsky M."/>
            <person name="Gurnon J."/>
            <person name="Kuo A."/>
            <person name="Lindquist E."/>
            <person name="Lucas S."/>
            <person name="Pangilinan J."/>
            <person name="Polle J."/>
            <person name="Salamov A."/>
            <person name="Terry A."/>
            <person name="Yamada T."/>
            <person name="Dunigan D.D."/>
            <person name="Grigoriev I.V."/>
            <person name="Claverie J.M."/>
            <person name="Van Etten J.L."/>
        </authorList>
    </citation>
    <scope>NUCLEOTIDE SEQUENCE [LARGE SCALE GENOMIC DNA]</scope>
    <source>
        <strain evidence="5 6">NC64A</strain>
    </source>
</reference>
<dbReference type="eggNOG" id="KOG4693">
    <property type="taxonomic scope" value="Eukaryota"/>
</dbReference>
<dbReference type="InterPro" id="IPR001810">
    <property type="entry name" value="F-box_dom"/>
</dbReference>
<proteinExistence type="predicted"/>
<protein>
    <recommendedName>
        <fullName evidence="4">F-box domain-containing protein</fullName>
    </recommendedName>
</protein>
<dbReference type="Pfam" id="PF24681">
    <property type="entry name" value="Kelch_KLHDC2_KLHL20_DRC7"/>
    <property type="match status" value="1"/>
</dbReference>
<keyword evidence="2" id="KW-0677">Repeat</keyword>
<dbReference type="SUPFAM" id="SSF117281">
    <property type="entry name" value="Kelch motif"/>
    <property type="match status" value="1"/>
</dbReference>
<evidence type="ECO:0000256" key="1">
    <source>
        <dbReference type="ARBA" id="ARBA00022441"/>
    </source>
</evidence>
<dbReference type="SUPFAM" id="SSF50965">
    <property type="entry name" value="Galactose oxidase, central domain"/>
    <property type="match status" value="1"/>
</dbReference>
<evidence type="ECO:0000256" key="3">
    <source>
        <dbReference type="SAM" id="MobiDB-lite"/>
    </source>
</evidence>
<evidence type="ECO:0000313" key="5">
    <source>
        <dbReference type="EMBL" id="EFN57251.1"/>
    </source>
</evidence>
<sequence length="619" mass="65774">MEQLGKDLQLHILREMDVQSVLSLGACNKDWQQLAGGEEALWRHLCQRDQASLRGHHSELRSSGASWAQAYRSAHRLQGLRRLVWDRQERLAGRPPRGREGHAACSWGRASMLLSGGFGGGVISDLHLLTPQPHAAGGGYRWVQPRVAGRFPVYRYGHTLTRCGPEGELAVLFGGLMAGGYQAPLDTIAVLRRTPGAADAEATAAASTAGAAAAAGAGPSQREEHTSLGLSLGRGAGGTWSQVLWAQMLRDHEEAEGYEEDEDEDEDEGDEEEGFESEEDVDAVMGSDDEMETEEEEGDEDEEWVPGGASAEHPASMPAHAVHAGVAPAMATGLASSGHALGEIMARLQDVAGEQGAAAAAAGQGQEQEWVAEGQYEWWYPEVGGEAPGARGYHSAAASEDGRQIWYFGGIAERGASSSLAVLDVATWQFSCPVTSGDPPPLRLGHSSCVHGGRLWVVGGGSGRDLLRSGRDLADVYCLDLGTMEWRRVPVSGSPPLCAGKCHASVLVGSRLLFFGGSMHTCNELAWLDLEARAWGRPQALLGAPPCERMSATAVLAGGGDVLVYGGYGFHSREMGDLHRLKLLPSGRELAAMEACGGGAAGPAARAVERFTCWRGFWR</sequence>
<dbReference type="Gene3D" id="1.20.1280.50">
    <property type="match status" value="1"/>
</dbReference>
<dbReference type="STRING" id="554065.E1ZAF5"/>
<dbReference type="KEGG" id="cvr:CHLNCDRAFT_143784"/>
<dbReference type="InterPro" id="IPR036047">
    <property type="entry name" value="F-box-like_dom_sf"/>
</dbReference>